<proteinExistence type="predicted"/>
<protein>
    <submittedName>
        <fullName evidence="1">Uncharacterized protein</fullName>
    </submittedName>
</protein>
<dbReference type="AlphaFoldDB" id="M2NL78"/>
<evidence type="ECO:0000313" key="2">
    <source>
        <dbReference type="Proteomes" id="UP000011761"/>
    </source>
</evidence>
<name>M2NL78_BAUPA</name>
<dbReference type="KEGG" id="bcom:BAUCODRAFT_30694"/>
<accession>M2NL78</accession>
<dbReference type="GeneID" id="19111294"/>
<sequence length="53" mass="5941">MSSEKLSVSILIKHCCTLRTGEYLVRQMNKGLLGFSRSPWMDKIAAKLLISDA</sequence>
<dbReference type="HOGENOM" id="CLU_3068285_0_0_1"/>
<evidence type="ECO:0000313" key="1">
    <source>
        <dbReference type="EMBL" id="EMD00225.1"/>
    </source>
</evidence>
<dbReference type="Proteomes" id="UP000011761">
    <property type="component" value="Unassembled WGS sequence"/>
</dbReference>
<dbReference type="RefSeq" id="XP_007672725.1">
    <property type="nucleotide sequence ID" value="XM_007674535.1"/>
</dbReference>
<dbReference type="EMBL" id="KB445551">
    <property type="protein sequence ID" value="EMD00225.1"/>
    <property type="molecule type" value="Genomic_DNA"/>
</dbReference>
<gene>
    <name evidence="1" type="ORF">BAUCODRAFT_30694</name>
</gene>
<reference evidence="1 2" key="1">
    <citation type="journal article" date="2012" name="PLoS Pathog.">
        <title>Diverse lifestyles and strategies of plant pathogenesis encoded in the genomes of eighteen Dothideomycetes fungi.</title>
        <authorList>
            <person name="Ohm R.A."/>
            <person name="Feau N."/>
            <person name="Henrissat B."/>
            <person name="Schoch C.L."/>
            <person name="Horwitz B.A."/>
            <person name="Barry K.W."/>
            <person name="Condon B.J."/>
            <person name="Copeland A.C."/>
            <person name="Dhillon B."/>
            <person name="Glaser F."/>
            <person name="Hesse C.N."/>
            <person name="Kosti I."/>
            <person name="LaButti K."/>
            <person name="Lindquist E.A."/>
            <person name="Lucas S."/>
            <person name="Salamov A.A."/>
            <person name="Bradshaw R.E."/>
            <person name="Ciuffetti L."/>
            <person name="Hamelin R.C."/>
            <person name="Kema G.H.J."/>
            <person name="Lawrence C."/>
            <person name="Scott J.A."/>
            <person name="Spatafora J.W."/>
            <person name="Turgeon B.G."/>
            <person name="de Wit P.J.G.M."/>
            <person name="Zhong S."/>
            <person name="Goodwin S.B."/>
            <person name="Grigoriev I.V."/>
        </authorList>
    </citation>
    <scope>NUCLEOTIDE SEQUENCE [LARGE SCALE GENOMIC DNA]</scope>
    <source>
        <strain evidence="1 2">UAMH 10762</strain>
    </source>
</reference>
<organism evidence="1 2">
    <name type="scientific">Baudoinia panamericana (strain UAMH 10762)</name>
    <name type="common">Angels' share fungus</name>
    <name type="synonym">Baudoinia compniacensis (strain UAMH 10762)</name>
    <dbReference type="NCBI Taxonomy" id="717646"/>
    <lineage>
        <taxon>Eukaryota</taxon>
        <taxon>Fungi</taxon>
        <taxon>Dikarya</taxon>
        <taxon>Ascomycota</taxon>
        <taxon>Pezizomycotina</taxon>
        <taxon>Dothideomycetes</taxon>
        <taxon>Dothideomycetidae</taxon>
        <taxon>Mycosphaerellales</taxon>
        <taxon>Teratosphaeriaceae</taxon>
        <taxon>Baudoinia</taxon>
    </lineage>
</organism>
<keyword evidence="2" id="KW-1185">Reference proteome</keyword>